<dbReference type="PROSITE" id="PS50932">
    <property type="entry name" value="HTH_LACI_2"/>
    <property type="match status" value="1"/>
</dbReference>
<dbReference type="InterPro" id="IPR046335">
    <property type="entry name" value="LacI/GalR-like_sensor"/>
</dbReference>
<organism evidence="7 8">
    <name type="scientific">Actinopolymorpha rutila</name>
    <dbReference type="NCBI Taxonomy" id="446787"/>
    <lineage>
        <taxon>Bacteria</taxon>
        <taxon>Bacillati</taxon>
        <taxon>Actinomycetota</taxon>
        <taxon>Actinomycetes</taxon>
        <taxon>Propionibacteriales</taxon>
        <taxon>Actinopolymorphaceae</taxon>
        <taxon>Actinopolymorpha</taxon>
    </lineage>
</organism>
<dbReference type="EMBL" id="JACBZH010000001">
    <property type="protein sequence ID" value="NYH88933.1"/>
    <property type="molecule type" value="Genomic_DNA"/>
</dbReference>
<accession>A0A852Z9B8</accession>
<dbReference type="GO" id="GO:0000976">
    <property type="term" value="F:transcription cis-regulatory region binding"/>
    <property type="evidence" value="ECO:0007669"/>
    <property type="project" value="TreeGrafter"/>
</dbReference>
<evidence type="ECO:0000313" key="7">
    <source>
        <dbReference type="EMBL" id="NYH88933.1"/>
    </source>
</evidence>
<feature type="domain" description="HTH lacI-type" evidence="6">
    <location>
        <begin position="7"/>
        <end position="61"/>
    </location>
</feature>
<dbReference type="SUPFAM" id="SSF47413">
    <property type="entry name" value="lambda repressor-like DNA-binding domains"/>
    <property type="match status" value="1"/>
</dbReference>
<proteinExistence type="predicted"/>
<keyword evidence="1" id="KW-0678">Repressor</keyword>
<dbReference type="InterPro" id="IPR028082">
    <property type="entry name" value="Peripla_BP_I"/>
</dbReference>
<comment type="caution">
    <text evidence="7">The sequence shown here is derived from an EMBL/GenBank/DDBJ whole genome shotgun (WGS) entry which is preliminary data.</text>
</comment>
<dbReference type="InterPro" id="IPR000843">
    <property type="entry name" value="HTH_LacI"/>
</dbReference>
<dbReference type="Pfam" id="PF00356">
    <property type="entry name" value="LacI"/>
    <property type="match status" value="1"/>
</dbReference>
<sequence>MGARRRSTLREVAARAGVSIGTASGVFTSNASVSEQARKAVLAAAEEIGYQPRRRPAEALSAGVSAFGLLARGEHYVGPANPFYGPVLYGAQSAIAALGVSLVMETLHDGDLDGRGLPLVLRRRQAQGLLLAGYLEQRYVARLLETGTPCVLIDHLVEDLPVDCVRADDHRGGYLATTHLLDLGHRGPPPAIITGPSTAYSITARLAGYRQALAEYGVPVDPAYIRDGRLCAESGREEMAALLDLPTPPTAVFCGNDNTALGAIDLLRERGIAVPTDVSVIGYDDIAMAAHSVPGLTTIAVDKELLGMQAVWNLTERLRFPHMGWRETRVGVHLVVRGSTAPRNPPVPPYEPARRSRSVPDPQSAPPSRPTRSVPDSQPASASEAATTTTPTTQG</sequence>
<dbReference type="Gene3D" id="1.10.260.40">
    <property type="entry name" value="lambda repressor-like DNA-binding domains"/>
    <property type="match status" value="1"/>
</dbReference>
<gene>
    <name evidence="7" type="ORF">F4554_001571</name>
</gene>
<dbReference type="InterPro" id="IPR010982">
    <property type="entry name" value="Lambda_DNA-bd_dom_sf"/>
</dbReference>
<keyword evidence="2" id="KW-0805">Transcription regulation</keyword>
<evidence type="ECO:0000256" key="3">
    <source>
        <dbReference type="ARBA" id="ARBA00023125"/>
    </source>
</evidence>
<feature type="compositionally biased region" description="Low complexity" evidence="5">
    <location>
        <begin position="379"/>
        <end position="395"/>
    </location>
</feature>
<evidence type="ECO:0000256" key="5">
    <source>
        <dbReference type="SAM" id="MobiDB-lite"/>
    </source>
</evidence>
<feature type="region of interest" description="Disordered" evidence="5">
    <location>
        <begin position="336"/>
        <end position="395"/>
    </location>
</feature>
<keyword evidence="3" id="KW-0238">DNA-binding</keyword>
<name>A0A852Z9B8_9ACTN</name>
<keyword evidence="4" id="KW-0804">Transcription</keyword>
<dbReference type="SMART" id="SM00354">
    <property type="entry name" value="HTH_LACI"/>
    <property type="match status" value="1"/>
</dbReference>
<evidence type="ECO:0000256" key="1">
    <source>
        <dbReference type="ARBA" id="ARBA00022491"/>
    </source>
</evidence>
<dbReference type="RefSeq" id="WP_179786754.1">
    <property type="nucleotide sequence ID" value="NZ_BAAARR010000003.1"/>
</dbReference>
<dbReference type="PANTHER" id="PTHR30146:SF148">
    <property type="entry name" value="HTH-TYPE TRANSCRIPTIONAL REPRESSOR PURR-RELATED"/>
    <property type="match status" value="1"/>
</dbReference>
<dbReference type="CDD" id="cd01392">
    <property type="entry name" value="HTH_LacI"/>
    <property type="match status" value="1"/>
</dbReference>
<reference evidence="7 8" key="1">
    <citation type="submission" date="2020-07" db="EMBL/GenBank/DDBJ databases">
        <title>Sequencing the genomes of 1000 actinobacteria strains.</title>
        <authorList>
            <person name="Klenk H.-P."/>
        </authorList>
    </citation>
    <scope>NUCLEOTIDE SEQUENCE [LARGE SCALE GENOMIC DNA]</scope>
    <source>
        <strain evidence="7 8">DSM 18448</strain>
    </source>
</reference>
<dbReference type="Gene3D" id="3.40.50.2300">
    <property type="match status" value="2"/>
</dbReference>
<evidence type="ECO:0000256" key="2">
    <source>
        <dbReference type="ARBA" id="ARBA00023015"/>
    </source>
</evidence>
<dbReference type="Proteomes" id="UP000579605">
    <property type="component" value="Unassembled WGS sequence"/>
</dbReference>
<dbReference type="PANTHER" id="PTHR30146">
    <property type="entry name" value="LACI-RELATED TRANSCRIPTIONAL REPRESSOR"/>
    <property type="match status" value="1"/>
</dbReference>
<evidence type="ECO:0000313" key="8">
    <source>
        <dbReference type="Proteomes" id="UP000579605"/>
    </source>
</evidence>
<evidence type="ECO:0000259" key="6">
    <source>
        <dbReference type="PROSITE" id="PS50932"/>
    </source>
</evidence>
<evidence type="ECO:0000256" key="4">
    <source>
        <dbReference type="ARBA" id="ARBA00023163"/>
    </source>
</evidence>
<dbReference type="AlphaFoldDB" id="A0A852Z9B8"/>
<dbReference type="GO" id="GO:0003700">
    <property type="term" value="F:DNA-binding transcription factor activity"/>
    <property type="evidence" value="ECO:0007669"/>
    <property type="project" value="TreeGrafter"/>
</dbReference>
<dbReference type="Pfam" id="PF13377">
    <property type="entry name" value="Peripla_BP_3"/>
    <property type="match status" value="1"/>
</dbReference>
<dbReference type="SUPFAM" id="SSF53822">
    <property type="entry name" value="Periplasmic binding protein-like I"/>
    <property type="match status" value="1"/>
</dbReference>
<dbReference type="CDD" id="cd06267">
    <property type="entry name" value="PBP1_LacI_sugar_binding-like"/>
    <property type="match status" value="1"/>
</dbReference>
<keyword evidence="8" id="KW-1185">Reference proteome</keyword>
<protein>
    <submittedName>
        <fullName evidence="7">LacI family transcriptional regulator</fullName>
    </submittedName>
</protein>